<dbReference type="Proteomes" id="UP001489719">
    <property type="component" value="Unassembled WGS sequence"/>
</dbReference>
<proteinExistence type="predicted"/>
<reference evidence="2" key="1">
    <citation type="journal article" date="2024" name="Front. Bioeng. Biotechnol.">
        <title>Genome-scale model development and genomic sequencing of the oleaginous clade Lipomyces.</title>
        <authorList>
            <person name="Czajka J.J."/>
            <person name="Han Y."/>
            <person name="Kim J."/>
            <person name="Mondo S.J."/>
            <person name="Hofstad B.A."/>
            <person name="Robles A."/>
            <person name="Haridas S."/>
            <person name="Riley R."/>
            <person name="LaButti K."/>
            <person name="Pangilinan J."/>
            <person name="Andreopoulos W."/>
            <person name="Lipzen A."/>
            <person name="Yan J."/>
            <person name="Wang M."/>
            <person name="Ng V."/>
            <person name="Grigoriev I.V."/>
            <person name="Spatafora J.W."/>
            <person name="Magnuson J.K."/>
            <person name="Baker S.E."/>
            <person name="Pomraning K.R."/>
        </authorList>
    </citation>
    <scope>NUCLEOTIDE SEQUENCE [LARGE SCALE GENOMIC DNA]</scope>
    <source>
        <strain evidence="2">CBS 10300</strain>
    </source>
</reference>
<accession>A0ACC3TEE2</accession>
<comment type="caution">
    <text evidence="1">The sequence shown here is derived from an EMBL/GenBank/DDBJ whole genome shotgun (WGS) entry which is preliminary data.</text>
</comment>
<sequence length="219" mass="24888">MANEVDTAHLTAEQRAAYEDRMKYIGFFKGATLGASVGLGFNYLAKMRFPVVYKSVTFRVAAFMIPFIGLSRVGADRELSHAIYRERGVYQRAQEEEAQFSKLSAGDKIKDFAFKNRLSLIFGAWIASLGASGYMVSRDKLMTRSQKIVQARMYAQGLTLLLVIATAIATMTNNNEPEYIPDPNDKHHHLIHNPHANHHRNEVDDHWKMVLEKEQEGKR</sequence>
<evidence type="ECO:0000313" key="2">
    <source>
        <dbReference type="Proteomes" id="UP001489719"/>
    </source>
</evidence>
<keyword evidence="2" id="KW-1185">Reference proteome</keyword>
<name>A0ACC3TEE2_9ASCO</name>
<dbReference type="EMBL" id="MU970178">
    <property type="protein sequence ID" value="KAK9319544.1"/>
    <property type="molecule type" value="Genomic_DNA"/>
</dbReference>
<gene>
    <name evidence="1" type="ORF">V1517DRAFT_332121</name>
</gene>
<organism evidence="1 2">
    <name type="scientific">Lipomyces orientalis</name>
    <dbReference type="NCBI Taxonomy" id="1233043"/>
    <lineage>
        <taxon>Eukaryota</taxon>
        <taxon>Fungi</taxon>
        <taxon>Dikarya</taxon>
        <taxon>Ascomycota</taxon>
        <taxon>Saccharomycotina</taxon>
        <taxon>Lipomycetes</taxon>
        <taxon>Lipomycetales</taxon>
        <taxon>Lipomycetaceae</taxon>
        <taxon>Lipomyces</taxon>
    </lineage>
</organism>
<evidence type="ECO:0000313" key="1">
    <source>
        <dbReference type="EMBL" id="KAK9319544.1"/>
    </source>
</evidence>
<protein>
    <submittedName>
        <fullName evidence="1">Uncharacterized protein</fullName>
    </submittedName>
</protein>